<dbReference type="InterPro" id="IPR016566">
    <property type="entry name" value="UCP010219"/>
</dbReference>
<keyword evidence="4" id="KW-1185">Reference proteome</keyword>
<feature type="transmembrane region" description="Helical" evidence="2">
    <location>
        <begin position="142"/>
        <end position="171"/>
    </location>
</feature>
<evidence type="ECO:0000256" key="1">
    <source>
        <dbReference type="SAM" id="MobiDB-lite"/>
    </source>
</evidence>
<sequence>MSDAHDSDKPVADASDATAAGDADRQPTFQEAMAQAARRSGLGHVTPGEAPTAGALLGAMGGIRGLIESILPGVGFLVTYTITQRLLPSVIAPAVLAVLLIVARAVQRQPVMTAVAGLLGIAISAALALWTGNARDNFVPGFFINGGTALLVIITILVRRPIVGIIAGFLTGDTGWPKDRAKLRVATVASIFWAALSLLRLAVQLPLYLADATQALGATKLVMGVPFYAALLWVTWLMMRAAWTRPADAEKPASGV</sequence>
<evidence type="ECO:0000256" key="2">
    <source>
        <dbReference type="SAM" id="Phobius"/>
    </source>
</evidence>
<evidence type="ECO:0000313" key="4">
    <source>
        <dbReference type="Proteomes" id="UP000316252"/>
    </source>
</evidence>
<gene>
    <name evidence="3" type="ORF">FJ657_10255</name>
</gene>
<reference evidence="3 4" key="1">
    <citation type="submission" date="2019-06" db="EMBL/GenBank/DDBJ databases">
        <authorList>
            <person name="Li F."/>
        </authorList>
    </citation>
    <scope>NUCLEOTIDE SEQUENCE [LARGE SCALE GENOMIC DNA]</scope>
    <source>
        <strain evidence="3 4">10F1D-1</strain>
    </source>
</reference>
<feature type="transmembrane region" description="Helical" evidence="2">
    <location>
        <begin position="183"/>
        <end position="203"/>
    </location>
</feature>
<organism evidence="3 4">
    <name type="scientific">Schumannella soli</name>
    <dbReference type="NCBI Taxonomy" id="2590779"/>
    <lineage>
        <taxon>Bacteria</taxon>
        <taxon>Bacillati</taxon>
        <taxon>Actinomycetota</taxon>
        <taxon>Actinomycetes</taxon>
        <taxon>Micrococcales</taxon>
        <taxon>Microbacteriaceae</taxon>
        <taxon>Schumannella</taxon>
    </lineage>
</organism>
<dbReference type="PIRSF" id="PIRSF010219">
    <property type="entry name" value="UCP010219"/>
    <property type="match status" value="1"/>
</dbReference>
<evidence type="ECO:0000313" key="3">
    <source>
        <dbReference type="EMBL" id="TPW76180.1"/>
    </source>
</evidence>
<feature type="region of interest" description="Disordered" evidence="1">
    <location>
        <begin position="1"/>
        <end position="25"/>
    </location>
</feature>
<dbReference type="EMBL" id="VHQG01000002">
    <property type="protein sequence ID" value="TPW76180.1"/>
    <property type="molecule type" value="Genomic_DNA"/>
</dbReference>
<feature type="transmembrane region" description="Helical" evidence="2">
    <location>
        <begin position="86"/>
        <end position="103"/>
    </location>
</feature>
<feature type="transmembrane region" description="Helical" evidence="2">
    <location>
        <begin position="215"/>
        <end position="236"/>
    </location>
</feature>
<accession>A0A506Y3K8</accession>
<keyword evidence="2" id="KW-1133">Transmembrane helix</keyword>
<keyword evidence="2" id="KW-0812">Transmembrane</keyword>
<feature type="compositionally biased region" description="Low complexity" evidence="1">
    <location>
        <begin position="12"/>
        <end position="21"/>
    </location>
</feature>
<proteinExistence type="predicted"/>
<dbReference type="OrthoDB" id="5244221at2"/>
<name>A0A506Y3K8_9MICO</name>
<dbReference type="Proteomes" id="UP000316252">
    <property type="component" value="Unassembled WGS sequence"/>
</dbReference>
<dbReference type="AlphaFoldDB" id="A0A506Y3K8"/>
<dbReference type="RefSeq" id="WP_141163536.1">
    <property type="nucleotide sequence ID" value="NZ_VHQG01000002.1"/>
</dbReference>
<comment type="caution">
    <text evidence="3">The sequence shown here is derived from an EMBL/GenBank/DDBJ whole genome shotgun (WGS) entry which is preliminary data.</text>
</comment>
<feature type="transmembrane region" description="Helical" evidence="2">
    <location>
        <begin position="110"/>
        <end position="130"/>
    </location>
</feature>
<keyword evidence="2" id="KW-0472">Membrane</keyword>
<feature type="compositionally biased region" description="Basic and acidic residues" evidence="1">
    <location>
        <begin position="1"/>
        <end position="11"/>
    </location>
</feature>
<dbReference type="Pfam" id="PF11361">
    <property type="entry name" value="DUF3159"/>
    <property type="match status" value="1"/>
</dbReference>
<protein>
    <submittedName>
        <fullName evidence="3">DUF3159 domain-containing protein</fullName>
    </submittedName>
</protein>